<feature type="domain" description="Protein kinase" evidence="15">
    <location>
        <begin position="344"/>
        <end position="602"/>
    </location>
</feature>
<reference evidence="16 17" key="1">
    <citation type="submission" date="2024-02" db="EMBL/GenBank/DDBJ databases">
        <title>Chromosome-scale genome assembly of the rough periwinkle Littorina saxatilis.</title>
        <authorList>
            <person name="De Jode A."/>
            <person name="Faria R."/>
            <person name="Formenti G."/>
            <person name="Sims Y."/>
            <person name="Smith T.P."/>
            <person name="Tracey A."/>
            <person name="Wood J.M.D."/>
            <person name="Zagrodzka Z.B."/>
            <person name="Johannesson K."/>
            <person name="Butlin R.K."/>
            <person name="Leder E.H."/>
        </authorList>
    </citation>
    <scope>NUCLEOTIDE SEQUENCE [LARGE SCALE GENOMIC DNA]</scope>
    <source>
        <strain evidence="16">Snail1</strain>
        <tissue evidence="16">Muscle</tissue>
    </source>
</reference>
<dbReference type="InterPro" id="IPR017441">
    <property type="entry name" value="Protein_kinase_ATP_BS"/>
</dbReference>
<keyword evidence="5" id="KW-0391">Immunity</keyword>
<dbReference type="PROSITE" id="PS00109">
    <property type="entry name" value="PROTEIN_KINASE_TYR"/>
    <property type="match status" value="1"/>
</dbReference>
<feature type="compositionally biased region" description="Polar residues" evidence="13">
    <location>
        <begin position="9"/>
        <end position="21"/>
    </location>
</feature>
<feature type="domain" description="SH2" evidence="14">
    <location>
        <begin position="173"/>
        <end position="264"/>
    </location>
</feature>
<feature type="domain" description="SH2" evidence="14">
    <location>
        <begin position="22"/>
        <end position="114"/>
    </location>
</feature>
<proteinExistence type="inferred from homology"/>
<dbReference type="InterPro" id="IPR000980">
    <property type="entry name" value="SH2"/>
</dbReference>
<dbReference type="PROSITE" id="PS50001">
    <property type="entry name" value="SH2"/>
    <property type="match status" value="2"/>
</dbReference>
<feature type="region of interest" description="Disordered" evidence="13">
    <location>
        <begin position="1"/>
        <end position="21"/>
    </location>
</feature>
<keyword evidence="3 8" id="KW-0418">Kinase</keyword>
<dbReference type="PRINTS" id="PR00109">
    <property type="entry name" value="TYRKINASE"/>
</dbReference>
<evidence type="ECO:0000256" key="10">
    <source>
        <dbReference type="PIRSR" id="PIRSR000604-2"/>
    </source>
</evidence>
<dbReference type="InterPro" id="IPR050198">
    <property type="entry name" value="Non-receptor_tyrosine_kinases"/>
</dbReference>
<comment type="catalytic activity">
    <reaction evidence="7 8">
        <text>L-tyrosyl-[protein] + ATP = O-phospho-L-tyrosyl-[protein] + ADP + H(+)</text>
        <dbReference type="Rhea" id="RHEA:10596"/>
        <dbReference type="Rhea" id="RHEA-COMP:10136"/>
        <dbReference type="Rhea" id="RHEA-COMP:20101"/>
        <dbReference type="ChEBI" id="CHEBI:15378"/>
        <dbReference type="ChEBI" id="CHEBI:30616"/>
        <dbReference type="ChEBI" id="CHEBI:46858"/>
        <dbReference type="ChEBI" id="CHEBI:61978"/>
        <dbReference type="ChEBI" id="CHEBI:456216"/>
        <dbReference type="EC" id="2.7.10.2"/>
    </reaction>
</comment>
<evidence type="ECO:0000256" key="11">
    <source>
        <dbReference type="PROSITE-ProRule" id="PRU00191"/>
    </source>
</evidence>
<dbReference type="FunFam" id="1.10.510.10:FF:000216">
    <property type="entry name" value="Tyrosine-protein kinase SYK"/>
    <property type="match status" value="1"/>
</dbReference>
<sequence length="611" mass="70029">MASQKKHSNGNQPNNRPATQQYFYGRITREEAEKRLQERGAQEGLYLLRESISPMGNYAVSICHKSNVHHYIIEKQADGMYRIPQGILFASPVDLILHYQTNTDGFVTRPTIPCNRSHGQSPVAFRGITYQQLEKAMQIEAKKINADVDRAMGPLRDTLVKRVAGNLHTDMPWFHGKLSRQEAEDRLEKDGHEEGKFLIRQKDEKDTFALTLSSEGRPRHYLIALKQDSRLAIEDGPRFDCLMMLVDNYHNKSDGLACKLKQPCCRPGFSSNDFDQYIQDLGPSDTLPRRAPPVPPDDETDANEDRPHPDVALDMDVDELESVYGSTRLRKEVLNKTLQPHQIVLEEFKLGAGNFGSVMKGVCKVNKQDIPVAVKTLKAVDLQPGIQSELMKEAEVMKTMNHKHIVRMIGICEAGTVMLVLELAKLGPLNKYLRKNKDLPLWNILELMWQVAQGMEYLENLNFVHRDLAARNILLCDQHFAKISDFGMSKTLARENSYYVAQQAGKWPLKWYAPESIHYWKFDSKSDVWSFGITLWEAASYGAKPYHRMKCQEVIDFIQKGNRLQKPIGCSDEVYNSMLQCWTENRDRRPTFKKLVPIMKNLYKSLKDSNI</sequence>
<dbReference type="AlphaFoldDB" id="A0AAN9GAF5"/>
<keyword evidence="17" id="KW-1185">Reference proteome</keyword>
<accession>A0AAN9GAF5</accession>
<evidence type="ECO:0000256" key="12">
    <source>
        <dbReference type="PROSITE-ProRule" id="PRU10141"/>
    </source>
</evidence>
<dbReference type="SUPFAM" id="SSF55550">
    <property type="entry name" value="SH2 domain"/>
    <property type="match status" value="2"/>
</dbReference>
<protein>
    <recommendedName>
        <fullName evidence="8">Tyrosine-protein kinase</fullName>
        <ecNumber evidence="8">2.7.10.2</ecNumber>
    </recommendedName>
</protein>
<dbReference type="PROSITE" id="PS50011">
    <property type="entry name" value="PROTEIN_KINASE_DOM"/>
    <property type="match status" value="1"/>
</dbReference>
<dbReference type="PANTHER" id="PTHR24418">
    <property type="entry name" value="TYROSINE-PROTEIN KINASE"/>
    <property type="match status" value="1"/>
</dbReference>
<dbReference type="Gene3D" id="3.30.200.20">
    <property type="entry name" value="Phosphorylase Kinase, domain 1"/>
    <property type="match status" value="1"/>
</dbReference>
<evidence type="ECO:0000256" key="3">
    <source>
        <dbReference type="ARBA" id="ARBA00022777"/>
    </source>
</evidence>
<feature type="binding site" evidence="10">
    <location>
        <begin position="350"/>
        <end position="358"/>
    </location>
    <ligand>
        <name>ATP</name>
        <dbReference type="ChEBI" id="CHEBI:30616"/>
    </ligand>
</feature>
<dbReference type="InterPro" id="IPR012234">
    <property type="entry name" value="Tyr_kinase_non-rcpt_SYK/ZAP70"/>
</dbReference>
<evidence type="ECO:0000259" key="15">
    <source>
        <dbReference type="PROSITE" id="PS50011"/>
    </source>
</evidence>
<evidence type="ECO:0000256" key="13">
    <source>
        <dbReference type="SAM" id="MobiDB-lite"/>
    </source>
</evidence>
<gene>
    <name evidence="16" type="ORF">V1264_022798</name>
</gene>
<dbReference type="PRINTS" id="PR00401">
    <property type="entry name" value="SH2DOMAIN"/>
</dbReference>
<dbReference type="GO" id="GO:0005524">
    <property type="term" value="F:ATP binding"/>
    <property type="evidence" value="ECO:0007669"/>
    <property type="project" value="UniProtKB-UniRule"/>
</dbReference>
<evidence type="ECO:0000256" key="4">
    <source>
        <dbReference type="ARBA" id="ARBA00022840"/>
    </source>
</evidence>
<evidence type="ECO:0000256" key="8">
    <source>
        <dbReference type="PIRNR" id="PIRNR000604"/>
    </source>
</evidence>
<dbReference type="InterPro" id="IPR020635">
    <property type="entry name" value="Tyr_kinase_cat_dom"/>
</dbReference>
<dbReference type="Pfam" id="PF00017">
    <property type="entry name" value="SH2"/>
    <property type="match status" value="2"/>
</dbReference>
<dbReference type="Pfam" id="PF07714">
    <property type="entry name" value="PK_Tyr_Ser-Thr"/>
    <property type="match status" value="1"/>
</dbReference>
<name>A0AAN9GAF5_9CAEN</name>
<evidence type="ECO:0000256" key="9">
    <source>
        <dbReference type="PIRSR" id="PIRSR000604-1"/>
    </source>
</evidence>
<evidence type="ECO:0000256" key="7">
    <source>
        <dbReference type="ARBA" id="ARBA00051245"/>
    </source>
</evidence>
<dbReference type="Gene3D" id="3.30.505.10">
    <property type="entry name" value="SH2 domain"/>
    <property type="match status" value="2"/>
</dbReference>
<dbReference type="PIRSF" id="PIRSF000604">
    <property type="entry name" value="TyrPK_SYK"/>
    <property type="match status" value="1"/>
</dbReference>
<feature type="binding site" evidence="10 12">
    <location>
        <position position="375"/>
    </location>
    <ligand>
        <name>ATP</name>
        <dbReference type="ChEBI" id="CHEBI:30616"/>
    </ligand>
</feature>
<dbReference type="SMART" id="SM00252">
    <property type="entry name" value="SH2"/>
    <property type="match status" value="2"/>
</dbReference>
<evidence type="ECO:0000256" key="2">
    <source>
        <dbReference type="ARBA" id="ARBA00022741"/>
    </source>
</evidence>
<comment type="caution">
    <text evidence="16">The sequence shown here is derived from an EMBL/GenBank/DDBJ whole genome shotgun (WGS) entry which is preliminary data.</text>
</comment>
<comment type="similarity">
    <text evidence="8">Belongs to the protein kinase superfamily. Tyr protein kinase family. SYK/ZAP-70 subfamily.</text>
</comment>
<dbReference type="GO" id="GO:0004715">
    <property type="term" value="F:non-membrane spanning protein tyrosine kinase activity"/>
    <property type="evidence" value="ECO:0007669"/>
    <property type="project" value="UniProtKB-EC"/>
</dbReference>
<evidence type="ECO:0000313" key="16">
    <source>
        <dbReference type="EMBL" id="KAK7099740.1"/>
    </source>
</evidence>
<dbReference type="InterPro" id="IPR036860">
    <property type="entry name" value="SH2_dom_sf"/>
</dbReference>
<evidence type="ECO:0000259" key="14">
    <source>
        <dbReference type="PROSITE" id="PS50001"/>
    </source>
</evidence>
<evidence type="ECO:0000256" key="5">
    <source>
        <dbReference type="ARBA" id="ARBA00022859"/>
    </source>
</evidence>
<dbReference type="InterPro" id="IPR001245">
    <property type="entry name" value="Ser-Thr/Tyr_kinase_cat_dom"/>
</dbReference>
<keyword evidence="2 8" id="KW-0547">Nucleotide-binding</keyword>
<dbReference type="PROSITE" id="PS00107">
    <property type="entry name" value="PROTEIN_KINASE_ATP"/>
    <property type="match status" value="1"/>
</dbReference>
<dbReference type="EMBL" id="JBAMIC010000011">
    <property type="protein sequence ID" value="KAK7099740.1"/>
    <property type="molecule type" value="Genomic_DNA"/>
</dbReference>
<keyword evidence="11" id="KW-0727">SH2 domain</keyword>
<keyword evidence="1 8" id="KW-0808">Transferase</keyword>
<evidence type="ECO:0000256" key="1">
    <source>
        <dbReference type="ARBA" id="ARBA00022679"/>
    </source>
</evidence>
<dbReference type="Proteomes" id="UP001374579">
    <property type="component" value="Unassembled WGS sequence"/>
</dbReference>
<dbReference type="Gene3D" id="1.10.510.10">
    <property type="entry name" value="Transferase(Phosphotransferase) domain 1"/>
    <property type="match status" value="1"/>
</dbReference>
<dbReference type="GO" id="GO:0002376">
    <property type="term" value="P:immune system process"/>
    <property type="evidence" value="ECO:0007669"/>
    <property type="project" value="UniProtKB-KW"/>
</dbReference>
<dbReference type="InterPro" id="IPR000719">
    <property type="entry name" value="Prot_kinase_dom"/>
</dbReference>
<evidence type="ECO:0000256" key="6">
    <source>
        <dbReference type="ARBA" id="ARBA00023137"/>
    </source>
</evidence>
<keyword evidence="6 8" id="KW-0829">Tyrosine-protein kinase</keyword>
<feature type="region of interest" description="Disordered" evidence="13">
    <location>
        <begin position="280"/>
        <end position="310"/>
    </location>
</feature>
<dbReference type="SUPFAM" id="SSF56112">
    <property type="entry name" value="Protein kinase-like (PK-like)"/>
    <property type="match status" value="1"/>
</dbReference>
<evidence type="ECO:0000313" key="17">
    <source>
        <dbReference type="Proteomes" id="UP001374579"/>
    </source>
</evidence>
<dbReference type="InterPro" id="IPR008266">
    <property type="entry name" value="Tyr_kinase_AS"/>
</dbReference>
<organism evidence="16 17">
    <name type="scientific">Littorina saxatilis</name>
    <dbReference type="NCBI Taxonomy" id="31220"/>
    <lineage>
        <taxon>Eukaryota</taxon>
        <taxon>Metazoa</taxon>
        <taxon>Spiralia</taxon>
        <taxon>Lophotrochozoa</taxon>
        <taxon>Mollusca</taxon>
        <taxon>Gastropoda</taxon>
        <taxon>Caenogastropoda</taxon>
        <taxon>Littorinimorpha</taxon>
        <taxon>Littorinoidea</taxon>
        <taxon>Littorinidae</taxon>
        <taxon>Littorina</taxon>
    </lineage>
</organism>
<dbReference type="SMART" id="SM00219">
    <property type="entry name" value="TyrKc"/>
    <property type="match status" value="1"/>
</dbReference>
<keyword evidence="4 8" id="KW-0067">ATP-binding</keyword>
<dbReference type="EC" id="2.7.10.2" evidence="8"/>
<dbReference type="InterPro" id="IPR011009">
    <property type="entry name" value="Kinase-like_dom_sf"/>
</dbReference>
<dbReference type="GO" id="GO:0005737">
    <property type="term" value="C:cytoplasm"/>
    <property type="evidence" value="ECO:0007669"/>
    <property type="project" value="InterPro"/>
</dbReference>
<dbReference type="GO" id="GO:0035556">
    <property type="term" value="P:intracellular signal transduction"/>
    <property type="evidence" value="ECO:0007669"/>
    <property type="project" value="InterPro"/>
</dbReference>
<feature type="active site" description="Proton acceptor" evidence="9">
    <location>
        <position position="467"/>
    </location>
</feature>